<dbReference type="GO" id="GO:0005975">
    <property type="term" value="P:carbohydrate metabolic process"/>
    <property type="evidence" value="ECO:0007669"/>
    <property type="project" value="InterPro"/>
</dbReference>
<dbReference type="PANTHER" id="PTHR16631:SF14">
    <property type="entry name" value="FAMILY 17 GLUCOSIDASE SCW10-RELATED"/>
    <property type="match status" value="1"/>
</dbReference>
<keyword evidence="3" id="KW-0134">Cell wall</keyword>
<feature type="signal peptide" evidence="13">
    <location>
        <begin position="1"/>
        <end position="18"/>
    </location>
</feature>
<evidence type="ECO:0000256" key="8">
    <source>
        <dbReference type="ARBA" id="ARBA00023295"/>
    </source>
</evidence>
<comment type="subcellular location">
    <subcellularLocation>
        <location evidence="1">Secreted</location>
        <location evidence="1">Cell wall</location>
    </subcellularLocation>
</comment>
<gene>
    <name evidence="14" type="ORF">CAWG_01129</name>
</gene>
<keyword evidence="4" id="KW-0964">Secreted</keyword>
<feature type="chain" id="PRO_5002946733" evidence="13">
    <location>
        <begin position="19"/>
        <end position="567"/>
    </location>
</feature>
<evidence type="ECO:0000313" key="15">
    <source>
        <dbReference type="Proteomes" id="UP000001429"/>
    </source>
</evidence>
<dbReference type="GO" id="GO:0071555">
    <property type="term" value="P:cell wall organization"/>
    <property type="evidence" value="ECO:0007669"/>
    <property type="project" value="UniProtKB-KW"/>
</dbReference>
<dbReference type="InterPro" id="IPR050732">
    <property type="entry name" value="Beta-glucan_modifiers"/>
</dbReference>
<dbReference type="InterPro" id="IPR000490">
    <property type="entry name" value="Glyco_hydro_17"/>
</dbReference>
<reference evidence="14 15" key="1">
    <citation type="journal article" date="2009" name="Nature">
        <title>Evolution of pathogenicity and sexual reproduction in eight Candida genomes.</title>
        <authorList>
            <person name="Butler G."/>
            <person name="Rasmussen M.D."/>
            <person name="Lin M.F."/>
            <person name="Santos M.A."/>
            <person name="Sakthikumar S."/>
            <person name="Munro C.A."/>
            <person name="Rheinbay E."/>
            <person name="Grabherr M."/>
            <person name="Forche A."/>
            <person name="Reedy J.L."/>
            <person name="Agrafioti I."/>
            <person name="Arnaud M.B."/>
            <person name="Bates S."/>
            <person name="Brown A.J."/>
            <person name="Brunke S."/>
            <person name="Costanzo M.C."/>
            <person name="Fitzpatrick D.A."/>
            <person name="de Groot P.W."/>
            <person name="Harris D."/>
            <person name="Hoyer L.L."/>
            <person name="Hube B."/>
            <person name="Klis F.M."/>
            <person name="Kodira C."/>
            <person name="Lennard N."/>
            <person name="Logue M.E."/>
            <person name="Martin R."/>
            <person name="Neiman A.M."/>
            <person name="Nikolaou E."/>
            <person name="Quail M.A."/>
            <person name="Quinn J."/>
            <person name="Santos M.C."/>
            <person name="Schmitzberger F.F."/>
            <person name="Sherlock G."/>
            <person name="Shah P."/>
            <person name="Silverstein K.A."/>
            <person name="Skrzypek M.S."/>
            <person name="Soll D."/>
            <person name="Staggs R."/>
            <person name="Stansfield I."/>
            <person name="Stumpf M.P."/>
            <person name="Sudbery P.E."/>
            <person name="Srikantha T."/>
            <person name="Zeng Q."/>
            <person name="Berman J."/>
            <person name="Berriman M."/>
            <person name="Heitman J."/>
            <person name="Gow N.A."/>
            <person name="Lorenz M.C."/>
            <person name="Birren B.W."/>
            <person name="Kellis M."/>
            <person name="Cuomo C.A."/>
        </authorList>
    </citation>
    <scope>NUCLEOTIDE SEQUENCE [LARGE SCALE GENOMIC DNA]</scope>
    <source>
        <strain evidence="14 15">WO-1</strain>
    </source>
</reference>
<dbReference type="PANTHER" id="PTHR16631">
    <property type="entry name" value="GLUCAN 1,3-BETA-GLUCOSIDASE"/>
    <property type="match status" value="1"/>
</dbReference>
<keyword evidence="8 11" id="KW-0326">Glycosidase</keyword>
<dbReference type="EMBL" id="CH672346">
    <property type="protein sequence ID" value="EEQ42904.1"/>
    <property type="molecule type" value="Genomic_DNA"/>
</dbReference>
<dbReference type="PaxDb" id="5476-C4YF18"/>
<dbReference type="Gene3D" id="3.20.20.80">
    <property type="entry name" value="Glycosidases"/>
    <property type="match status" value="1"/>
</dbReference>
<feature type="region of interest" description="Disordered" evidence="12">
    <location>
        <begin position="252"/>
        <end position="277"/>
    </location>
</feature>
<evidence type="ECO:0000256" key="12">
    <source>
        <dbReference type="SAM" id="MobiDB-lite"/>
    </source>
</evidence>
<evidence type="ECO:0000256" key="13">
    <source>
        <dbReference type="SAM" id="SignalP"/>
    </source>
</evidence>
<dbReference type="Pfam" id="PF00332">
    <property type="entry name" value="Glyco_hydro_17"/>
    <property type="match status" value="1"/>
</dbReference>
<dbReference type="GO" id="GO:0009277">
    <property type="term" value="C:fungal-type cell wall"/>
    <property type="evidence" value="ECO:0007669"/>
    <property type="project" value="UniProtKB-ARBA"/>
</dbReference>
<dbReference type="GO" id="GO:0042973">
    <property type="term" value="F:glucan endo-1,3-beta-D-glucosidase activity"/>
    <property type="evidence" value="ECO:0007669"/>
    <property type="project" value="TreeGrafter"/>
</dbReference>
<dbReference type="HOGENOM" id="CLU_027285_4_0_1"/>
<comment type="similarity">
    <text evidence="2 10">Belongs to the glycosyl hydrolase 17 family.</text>
</comment>
<name>C4YF18_CANAW</name>
<dbReference type="SUPFAM" id="SSF51445">
    <property type="entry name" value="(Trans)glycosidases"/>
    <property type="match status" value="1"/>
</dbReference>
<dbReference type="VEuPathDB" id="FungiDB:CAWG_01129"/>
<dbReference type="AlphaFoldDB" id="C4YF18"/>
<evidence type="ECO:0000256" key="11">
    <source>
        <dbReference type="RuleBase" id="RU004336"/>
    </source>
</evidence>
<keyword evidence="5 13" id="KW-0732">Signal</keyword>
<dbReference type="OMA" id="WADWEST"/>
<evidence type="ECO:0000313" key="14">
    <source>
        <dbReference type="EMBL" id="EEQ42904.1"/>
    </source>
</evidence>
<dbReference type="FunFam" id="3.20.20.80:FF:000111">
    <property type="entry name" value="Soluble cell wall protein"/>
    <property type="match status" value="1"/>
</dbReference>
<dbReference type="PROSITE" id="PS00587">
    <property type="entry name" value="GLYCOSYL_HYDROL_F17"/>
    <property type="match status" value="1"/>
</dbReference>
<evidence type="ECO:0000256" key="1">
    <source>
        <dbReference type="ARBA" id="ARBA00004191"/>
    </source>
</evidence>
<dbReference type="GO" id="GO:0009986">
    <property type="term" value="C:cell surface"/>
    <property type="evidence" value="ECO:0007669"/>
    <property type="project" value="TreeGrafter"/>
</dbReference>
<dbReference type="Proteomes" id="UP000001429">
    <property type="component" value="Chromosome 1"/>
</dbReference>
<protein>
    <submittedName>
        <fullName evidence="14">Uncharacterized protein</fullName>
    </submittedName>
</protein>
<feature type="region of interest" description="Disordered" evidence="12">
    <location>
        <begin position="152"/>
        <end position="171"/>
    </location>
</feature>
<keyword evidence="15" id="KW-1185">Reference proteome</keyword>
<evidence type="ECO:0000256" key="2">
    <source>
        <dbReference type="ARBA" id="ARBA00008773"/>
    </source>
</evidence>
<evidence type="ECO:0000256" key="6">
    <source>
        <dbReference type="ARBA" id="ARBA00022801"/>
    </source>
</evidence>
<evidence type="ECO:0000256" key="4">
    <source>
        <dbReference type="ARBA" id="ARBA00022525"/>
    </source>
</evidence>
<sequence>MKLDYILASLVIASITEAAPIKRGLLDDLFGTSSSNTAAAAPAAAPAVAPAAQQAANVNTAPAVAPATTTTAAAASSKGFWTGLFGGGSTNTASTAAAPAAPAQAPVSVASAAVPAVAPAASTPKSTSSSSSFGGFFSNLYNDFFGSSSSSSSANANSQPQAPAQAQAPVQVTKPTAAAPVVVTSEQVYTSVVTSATAAPAAAATASSDSDDYSAEGLFGFLFGGGSDGGKASAAASASGSVSLNPIDGSGLGSGSGSGNSAGNSGSSSGTTLGIGYQGGSPGKNTASINTATATAVNGGSAAGATAAAGSLGITYSPYTKSDGCKSASQITQDIAKLSNYEVIRLYSTDCSGIENVLSAMGSNQKLFLGVWNIDSPQGELQDIVSAIKQSSSGWNVVHTIAIGNERVNAGAASVAQVQQAVDISKKYLKSQGYNGPIVTVDTLVAYVGNPQLCEMSDYLAVNSHPYWDGGVQPENSGQWLLQQIAHLQSVCGSSKDVLITETGWPTQGDSYGQCVPSVQNQVAAVKSIVKSLSDKVIMFTMFNDYWKDPGAYNVEQHWGLYGDPSS</sequence>
<dbReference type="OrthoDB" id="941679at2759"/>
<evidence type="ECO:0000256" key="9">
    <source>
        <dbReference type="ARBA" id="ARBA00023316"/>
    </source>
</evidence>
<evidence type="ECO:0000256" key="5">
    <source>
        <dbReference type="ARBA" id="ARBA00022729"/>
    </source>
</evidence>
<proteinExistence type="inferred from homology"/>
<feature type="compositionally biased region" description="Low complexity" evidence="12">
    <location>
        <begin position="261"/>
        <end position="274"/>
    </location>
</feature>
<evidence type="ECO:0000256" key="3">
    <source>
        <dbReference type="ARBA" id="ARBA00022512"/>
    </source>
</evidence>
<accession>C4YF18</accession>
<organism evidence="14 15">
    <name type="scientific">Candida albicans (strain WO-1)</name>
    <name type="common">Yeast</name>
    <dbReference type="NCBI Taxonomy" id="294748"/>
    <lineage>
        <taxon>Eukaryota</taxon>
        <taxon>Fungi</taxon>
        <taxon>Dikarya</taxon>
        <taxon>Ascomycota</taxon>
        <taxon>Saccharomycotina</taxon>
        <taxon>Pichiomycetes</taxon>
        <taxon>Debaryomycetaceae</taxon>
        <taxon>Candida/Lodderomyces clade</taxon>
        <taxon>Candida</taxon>
    </lineage>
</organism>
<keyword evidence="6 11" id="KW-0378">Hydrolase</keyword>
<keyword evidence="7" id="KW-0325">Glycoprotein</keyword>
<evidence type="ECO:0000256" key="10">
    <source>
        <dbReference type="RuleBase" id="RU004335"/>
    </source>
</evidence>
<keyword evidence="9" id="KW-0961">Cell wall biogenesis/degradation</keyword>
<dbReference type="InterPro" id="IPR017853">
    <property type="entry name" value="GH"/>
</dbReference>
<dbReference type="GO" id="GO:0005576">
    <property type="term" value="C:extracellular region"/>
    <property type="evidence" value="ECO:0007669"/>
    <property type="project" value="UniProtKB-ARBA"/>
</dbReference>
<evidence type="ECO:0000256" key="7">
    <source>
        <dbReference type="ARBA" id="ARBA00023180"/>
    </source>
</evidence>